<evidence type="ECO:0000313" key="1">
    <source>
        <dbReference type="EMBL" id="DAF96876.1"/>
    </source>
</evidence>
<protein>
    <submittedName>
        <fullName evidence="1">Scaffold protein</fullName>
    </submittedName>
</protein>
<reference evidence="1" key="1">
    <citation type="journal article" date="2021" name="Proc. Natl. Acad. Sci. U.S.A.">
        <title>A Catalog of Tens of Thousands of Viruses from Human Metagenomes Reveals Hidden Associations with Chronic Diseases.</title>
        <authorList>
            <person name="Tisza M.J."/>
            <person name="Buck C.B."/>
        </authorList>
    </citation>
    <scope>NUCLEOTIDE SEQUENCE</scope>
    <source>
        <strain evidence="1">Ctqt312</strain>
    </source>
</reference>
<proteinExistence type="predicted"/>
<name>A0A8S5UR48_9VIRU</name>
<organism evidence="1">
    <name type="scientific">Microviridae sp. ctqt312</name>
    <dbReference type="NCBI Taxonomy" id="2825006"/>
    <lineage>
        <taxon>Viruses</taxon>
        <taxon>Monodnaviria</taxon>
        <taxon>Sangervirae</taxon>
        <taxon>Phixviricota</taxon>
        <taxon>Malgrandaviricetes</taxon>
        <taxon>Petitvirales</taxon>
        <taxon>Microviridae</taxon>
    </lineage>
</organism>
<accession>A0A8S5UR48</accession>
<sequence>MMQFKTAFDPHGRIFANPGNRKRQKYRTRYNDIGQLELVPNGQDDIYDMIQSHAESVDIDTILSKFVAGDPDALAKTQGTFGDFTNLPTSYAEMLNVINESEQFFEQLPLEVRERFNFNFSEFISSMDSQEFARKMGWSQLEENKEVSTSESQPE</sequence>
<dbReference type="Pfam" id="PF09675">
    <property type="entry name" value="Chlamy_scaf"/>
    <property type="match status" value="1"/>
</dbReference>
<dbReference type="EMBL" id="BK016122">
    <property type="protein sequence ID" value="DAF96876.1"/>
    <property type="molecule type" value="Genomic_DNA"/>
</dbReference>
<dbReference type="InterPro" id="IPR014131">
    <property type="entry name" value="Chlamydia_phage_Vp3"/>
</dbReference>